<reference evidence="1 2" key="1">
    <citation type="submission" date="2013-02" db="EMBL/GenBank/DDBJ databases">
        <title>The Genome Sequence of Acinetobacter haemolyticus CIP 64.3.</title>
        <authorList>
            <consortium name="The Broad Institute Genome Sequencing Platform"/>
            <consortium name="The Broad Institute Genome Sequencing Center for Infectious Disease"/>
            <person name="Cerqueira G."/>
            <person name="Feldgarden M."/>
            <person name="Courvalin P."/>
            <person name="Perichon B."/>
            <person name="Grillot-Courvalin C."/>
            <person name="Clermont D."/>
            <person name="Rocha E."/>
            <person name="Yoon E.-J."/>
            <person name="Nemec A."/>
            <person name="Walker B."/>
            <person name="Young S.K."/>
            <person name="Zeng Q."/>
            <person name="Gargeya S."/>
            <person name="Fitzgerald M."/>
            <person name="Haas B."/>
            <person name="Abouelleil A."/>
            <person name="Alvarado L."/>
            <person name="Arachchi H.M."/>
            <person name="Berlin A.M."/>
            <person name="Chapman S.B."/>
            <person name="Dewar J."/>
            <person name="Goldberg J."/>
            <person name="Griggs A."/>
            <person name="Gujja S."/>
            <person name="Hansen M."/>
            <person name="Howarth C."/>
            <person name="Imamovic A."/>
            <person name="Larimer J."/>
            <person name="McCowan C."/>
            <person name="Murphy C."/>
            <person name="Neiman D."/>
            <person name="Pearson M."/>
            <person name="Priest M."/>
            <person name="Roberts A."/>
            <person name="Saif S."/>
            <person name="Shea T."/>
            <person name="Sisk P."/>
            <person name="Sykes S."/>
            <person name="Wortman J."/>
            <person name="Nusbaum C."/>
            <person name="Birren B."/>
        </authorList>
    </citation>
    <scope>NUCLEOTIDE SEQUENCE [LARGE SCALE GENOMIC DNA]</scope>
    <source>
        <strain evidence="1 2">CIP 64.3</strain>
    </source>
</reference>
<organism evidence="1 2">
    <name type="scientific">Acinetobacter haemolyticus CIP 64.3 = MTCC 9819</name>
    <dbReference type="NCBI Taxonomy" id="1217659"/>
    <lineage>
        <taxon>Bacteria</taxon>
        <taxon>Pseudomonadati</taxon>
        <taxon>Pseudomonadota</taxon>
        <taxon>Gammaproteobacteria</taxon>
        <taxon>Moraxellales</taxon>
        <taxon>Moraxellaceae</taxon>
        <taxon>Acinetobacter</taxon>
    </lineage>
</organism>
<dbReference type="Proteomes" id="UP000017667">
    <property type="component" value="Unassembled WGS sequence"/>
</dbReference>
<dbReference type="AlphaFoldDB" id="N9EY45"/>
<proteinExistence type="predicted"/>
<keyword evidence="2" id="KW-1185">Reference proteome</keyword>
<sequence length="46" mass="5525">MNANLAQKVIFRISEINLKTDVYFVFLCGIEKCPHIYFLRKYRKLS</sequence>
<dbReference type="HOGENOM" id="CLU_3178974_0_0_6"/>
<comment type="caution">
    <text evidence="1">The sequence shown here is derived from an EMBL/GenBank/DDBJ whole genome shotgun (WGS) entry which is preliminary data.</text>
</comment>
<accession>N9EY45</accession>
<dbReference type="EMBL" id="APQQ01000032">
    <property type="protein sequence ID" value="ENW15478.1"/>
    <property type="molecule type" value="Genomic_DNA"/>
</dbReference>
<name>N9EY45_ACIHA</name>
<gene>
    <name evidence="1" type="ORF">F927_03212</name>
</gene>
<evidence type="ECO:0000313" key="1">
    <source>
        <dbReference type="EMBL" id="ENW15478.1"/>
    </source>
</evidence>
<evidence type="ECO:0000313" key="2">
    <source>
        <dbReference type="Proteomes" id="UP000017667"/>
    </source>
</evidence>
<protein>
    <submittedName>
        <fullName evidence="1">Uncharacterized protein</fullName>
    </submittedName>
</protein>